<keyword evidence="10 19" id="KW-0378">Hydrolase</keyword>
<dbReference type="CDD" id="cd00641">
    <property type="entry name" value="GTP_cyclohydro2"/>
    <property type="match status" value="1"/>
</dbReference>
<comment type="pathway">
    <text evidence="5 20">Cofactor biosynthesis; riboflavin biosynthesis; 2-hydroxy-3-oxobutyl phosphate from D-ribulose 5-phosphate: step 1/1.</text>
</comment>
<dbReference type="STRING" id="2756.BFR44_06620"/>
<comment type="pathway">
    <text evidence="4 19">Cofactor biosynthesis; riboflavin biosynthesis; 5-amino-6-(D-ribitylamino)uracil from GTP: step 1/4.</text>
</comment>
<evidence type="ECO:0000256" key="3">
    <source>
        <dbReference type="ARBA" id="ARBA00002284"/>
    </source>
</evidence>
<evidence type="ECO:0000256" key="19">
    <source>
        <dbReference type="HAMAP-Rule" id="MF_00179"/>
    </source>
</evidence>
<comment type="subunit">
    <text evidence="20">Homodimer.</text>
</comment>
<dbReference type="InterPro" id="IPR000422">
    <property type="entry name" value="DHBP_synthase_RibB"/>
</dbReference>
<evidence type="ECO:0000256" key="8">
    <source>
        <dbReference type="ARBA" id="ARBA00022723"/>
    </source>
</evidence>
<keyword evidence="11 19" id="KW-0862">Zinc</keyword>
<dbReference type="Proteomes" id="UP000243591">
    <property type="component" value="Chromosome"/>
</dbReference>
<evidence type="ECO:0000256" key="17">
    <source>
        <dbReference type="ARBA" id="ARBA00043932"/>
    </source>
</evidence>
<comment type="cofactor">
    <cofactor evidence="20">
        <name>Mg(2+)</name>
        <dbReference type="ChEBI" id="CHEBI:18420"/>
    </cofactor>
    <cofactor evidence="20">
        <name>Mn(2+)</name>
        <dbReference type="ChEBI" id="CHEBI:29035"/>
    </cofactor>
    <text evidence="20">Binds 2 divalent metal cations per subunit. Magnesium or manganese.</text>
</comment>
<dbReference type="Gene3D" id="3.90.870.10">
    <property type="entry name" value="DHBP synthase"/>
    <property type="match status" value="1"/>
</dbReference>
<evidence type="ECO:0000256" key="4">
    <source>
        <dbReference type="ARBA" id="ARBA00004853"/>
    </source>
</evidence>
<keyword evidence="13 19" id="KW-0342">GTP-binding</keyword>
<dbReference type="KEGG" id="bths:CNY62_05240"/>
<evidence type="ECO:0000313" key="24">
    <source>
        <dbReference type="Proteomes" id="UP000243591"/>
    </source>
</evidence>
<dbReference type="NCBIfam" id="NF001591">
    <property type="entry name" value="PRK00393.1"/>
    <property type="match status" value="1"/>
</dbReference>
<evidence type="ECO:0000256" key="15">
    <source>
        <dbReference type="ARBA" id="ARBA00023239"/>
    </source>
</evidence>
<dbReference type="GO" id="GO:0000287">
    <property type="term" value="F:magnesium ion binding"/>
    <property type="evidence" value="ECO:0007669"/>
    <property type="project" value="UniProtKB-UniRule"/>
</dbReference>
<organism evidence="22 24">
    <name type="scientific">Brochothrix thermosphacta</name>
    <name type="common">Microbacterium thermosphactum</name>
    <dbReference type="NCBI Taxonomy" id="2756"/>
    <lineage>
        <taxon>Bacteria</taxon>
        <taxon>Bacillati</taxon>
        <taxon>Bacillota</taxon>
        <taxon>Bacilli</taxon>
        <taxon>Bacillales</taxon>
        <taxon>Listeriaceae</taxon>
        <taxon>Brochothrix</taxon>
    </lineage>
</organism>
<evidence type="ECO:0000256" key="16">
    <source>
        <dbReference type="ARBA" id="ARBA00023268"/>
    </source>
</evidence>
<keyword evidence="7 20" id="KW-0686">Riboflavin biosynthesis</keyword>
<dbReference type="EC" id="4.1.99.12" evidence="20"/>
<feature type="site" description="Essential for catalytic activity" evidence="20">
    <location>
        <position position="126"/>
    </location>
</feature>
<evidence type="ECO:0000256" key="12">
    <source>
        <dbReference type="ARBA" id="ARBA00022842"/>
    </source>
</evidence>
<dbReference type="InterPro" id="IPR032677">
    <property type="entry name" value="GTP_cyclohydro_II"/>
</dbReference>
<feature type="binding site" evidence="19">
    <location>
        <begin position="296"/>
        <end position="298"/>
    </location>
    <ligand>
        <name>GTP</name>
        <dbReference type="ChEBI" id="CHEBI:37565"/>
    </ligand>
</feature>
<dbReference type="InterPro" id="IPR017945">
    <property type="entry name" value="DHBP_synth_RibB-like_a/b_dom"/>
</dbReference>
<feature type="binding site" evidence="20">
    <location>
        <begin position="28"/>
        <end position="29"/>
    </location>
    <ligand>
        <name>D-ribulose 5-phosphate</name>
        <dbReference type="ChEBI" id="CHEBI:58121"/>
    </ligand>
</feature>
<protein>
    <recommendedName>
        <fullName evidence="19 20">Multifunctional fusion protein</fullName>
    </recommendedName>
    <domain>
        <recommendedName>
            <fullName evidence="19">GTP cyclohydrolase-2</fullName>
            <ecNumber evidence="19">3.5.4.25</ecNumber>
        </recommendedName>
        <alternativeName>
            <fullName evidence="19">GTP cyclohydrolase II</fullName>
        </alternativeName>
    </domain>
    <domain>
        <recommendedName>
            <fullName evidence="20">3,4-dihydroxy-2-butanone 4-phosphate synthase</fullName>
            <shortName evidence="20">DHBP synthase</shortName>
            <ecNumber evidence="20">4.1.99.12</ecNumber>
        </recommendedName>
    </domain>
</protein>
<comment type="catalytic activity">
    <reaction evidence="18 19">
        <text>GTP + 4 H2O = 2,5-diamino-6-hydroxy-4-(5-phosphoribosylamino)-pyrimidine + formate + 2 phosphate + 3 H(+)</text>
        <dbReference type="Rhea" id="RHEA:23704"/>
        <dbReference type="ChEBI" id="CHEBI:15377"/>
        <dbReference type="ChEBI" id="CHEBI:15378"/>
        <dbReference type="ChEBI" id="CHEBI:15740"/>
        <dbReference type="ChEBI" id="CHEBI:37565"/>
        <dbReference type="ChEBI" id="CHEBI:43474"/>
        <dbReference type="ChEBI" id="CHEBI:58614"/>
        <dbReference type="EC" id="3.5.4.25"/>
    </reaction>
</comment>
<dbReference type="Proteomes" id="UP000270190">
    <property type="component" value="Unassembled WGS sequence"/>
</dbReference>
<comment type="catalytic activity">
    <reaction evidence="1 20">
        <text>D-ribulose 5-phosphate = (2S)-2-hydroxy-3-oxobutyl phosphate + formate + H(+)</text>
        <dbReference type="Rhea" id="RHEA:18457"/>
        <dbReference type="ChEBI" id="CHEBI:15378"/>
        <dbReference type="ChEBI" id="CHEBI:15740"/>
        <dbReference type="ChEBI" id="CHEBI:58121"/>
        <dbReference type="ChEBI" id="CHEBI:58830"/>
        <dbReference type="EC" id="4.1.99.12"/>
    </reaction>
</comment>
<feature type="active site" description="Nucleophile" evidence="19">
    <location>
        <position position="332"/>
    </location>
</feature>
<keyword evidence="12 20" id="KW-0460">Magnesium</keyword>
<dbReference type="HAMAP" id="MF_00179">
    <property type="entry name" value="RibA"/>
    <property type="match status" value="1"/>
</dbReference>
<keyword evidence="15 20" id="KW-0456">Lyase</keyword>
<feature type="binding site" evidence="19">
    <location>
        <begin position="253"/>
        <end position="257"/>
    </location>
    <ligand>
        <name>GTP</name>
        <dbReference type="ChEBI" id="CHEBI:37565"/>
    </ligand>
</feature>
<keyword evidence="14 20" id="KW-0464">Manganese</keyword>
<evidence type="ECO:0000256" key="7">
    <source>
        <dbReference type="ARBA" id="ARBA00022619"/>
    </source>
</evidence>
<dbReference type="EC" id="3.5.4.25" evidence="19"/>
<dbReference type="SUPFAM" id="SSF55821">
    <property type="entry name" value="YrdC/RibB"/>
    <property type="match status" value="1"/>
</dbReference>
<feature type="binding site" evidence="20">
    <location>
        <position position="33"/>
    </location>
    <ligand>
        <name>D-ribulose 5-phosphate</name>
        <dbReference type="ChEBI" id="CHEBI:58121"/>
    </ligand>
</feature>
<evidence type="ECO:0000256" key="20">
    <source>
        <dbReference type="HAMAP-Rule" id="MF_00180"/>
    </source>
</evidence>
<keyword evidence="9 19" id="KW-0547">Nucleotide-binding</keyword>
<dbReference type="GO" id="GO:0003935">
    <property type="term" value="F:GTP cyclohydrolase II activity"/>
    <property type="evidence" value="ECO:0007669"/>
    <property type="project" value="UniProtKB-UniRule"/>
</dbReference>
<dbReference type="Pfam" id="PF00926">
    <property type="entry name" value="DHBP_synthase"/>
    <property type="match status" value="1"/>
</dbReference>
<dbReference type="PANTHER" id="PTHR21327:SF18">
    <property type="entry name" value="3,4-DIHYDROXY-2-BUTANONE 4-PHOSPHATE SYNTHASE"/>
    <property type="match status" value="1"/>
</dbReference>
<dbReference type="FunFam" id="3.40.50.10990:FF:000001">
    <property type="entry name" value="Riboflavin biosynthesis protein RibBA"/>
    <property type="match status" value="1"/>
</dbReference>
<comment type="similarity">
    <text evidence="20">Belongs to the DHBP synthase family.</text>
</comment>
<evidence type="ECO:0000256" key="2">
    <source>
        <dbReference type="ARBA" id="ARBA00001936"/>
    </source>
</evidence>
<name>A0A291KF64_BROTH</name>
<feature type="binding site" evidence="19">
    <location>
        <position position="269"/>
    </location>
    <ligand>
        <name>Zn(2+)</name>
        <dbReference type="ChEBI" id="CHEBI:29105"/>
        <note>catalytic</note>
    </ligand>
</feature>
<evidence type="ECO:0000256" key="9">
    <source>
        <dbReference type="ARBA" id="ARBA00022741"/>
    </source>
</evidence>
<dbReference type="HAMAP" id="MF_00180">
    <property type="entry name" value="RibB"/>
    <property type="match status" value="1"/>
</dbReference>
<feature type="binding site" evidence="19">
    <location>
        <position position="271"/>
    </location>
    <ligand>
        <name>Zn(2+)</name>
        <dbReference type="ChEBI" id="CHEBI:29105"/>
        <note>catalytic</note>
    </ligand>
</feature>
<reference evidence="23" key="2">
    <citation type="submission" date="2018-04" db="EMBL/GenBank/DDBJ databases">
        <authorList>
            <person name="Go L.Y."/>
            <person name="Mitchell J.A."/>
        </authorList>
    </citation>
    <scope>NUCLEOTIDE SEQUENCE</scope>
    <source>
        <strain evidence="23">BSAS1 3</strain>
    </source>
</reference>
<evidence type="ECO:0000313" key="25">
    <source>
        <dbReference type="Proteomes" id="UP000270190"/>
    </source>
</evidence>
<feature type="binding site" evidence="19">
    <location>
        <position position="353"/>
    </location>
    <ligand>
        <name>GTP</name>
        <dbReference type="ChEBI" id="CHEBI:37565"/>
    </ligand>
</feature>
<keyword evidence="16" id="KW-0511">Multifunctional enzyme</keyword>
<reference evidence="22 24" key="1">
    <citation type="submission" date="2017-09" db="EMBL/GenBank/DDBJ databases">
        <title>Complete Genome Sequences of Two Strains of the Meat Spoilage Bacterium Brochothrix thermosphacta Isolated from Ground Chicken.</title>
        <authorList>
            <person name="Paoli G.C."/>
            <person name="Wijey C."/>
            <person name="Chen C.-Y."/>
            <person name="Nguyen L."/>
            <person name="Yan X."/>
            <person name="Irwin P.L."/>
        </authorList>
    </citation>
    <scope>NUCLEOTIDE SEQUENCE [LARGE SCALE GENOMIC DNA]</scope>
    <source>
        <strain evidence="22 24">BI</strain>
    </source>
</reference>
<feature type="binding site" evidence="20">
    <location>
        <position position="143"/>
    </location>
    <ligand>
        <name>Mg(2+)</name>
        <dbReference type="ChEBI" id="CHEBI:18420"/>
        <label>2</label>
    </ligand>
</feature>
<dbReference type="PANTHER" id="PTHR21327">
    <property type="entry name" value="GTP CYCLOHYDROLASE II-RELATED"/>
    <property type="match status" value="1"/>
</dbReference>
<dbReference type="PIRSF" id="PIRSF001259">
    <property type="entry name" value="RibA"/>
    <property type="match status" value="1"/>
</dbReference>
<evidence type="ECO:0000256" key="10">
    <source>
        <dbReference type="ARBA" id="ARBA00022801"/>
    </source>
</evidence>
<dbReference type="AlphaFoldDB" id="A0A291KF64"/>
<evidence type="ECO:0000313" key="23">
    <source>
        <dbReference type="EMBL" id="SPP29434.1"/>
    </source>
</evidence>
<dbReference type="NCBIfam" id="TIGR00505">
    <property type="entry name" value="ribA"/>
    <property type="match status" value="1"/>
</dbReference>
<dbReference type="Pfam" id="PF00925">
    <property type="entry name" value="GTP_cyclohydro2"/>
    <property type="match status" value="1"/>
</dbReference>
<dbReference type="UniPathway" id="UPA00275">
    <property type="reaction ID" value="UER00399"/>
</dbReference>
<dbReference type="EMBL" id="CP023483">
    <property type="protein sequence ID" value="ATF25847.1"/>
    <property type="molecule type" value="Genomic_DNA"/>
</dbReference>
<accession>A0A291KF64</accession>
<dbReference type="GO" id="GO:0009231">
    <property type="term" value="P:riboflavin biosynthetic process"/>
    <property type="evidence" value="ECO:0007669"/>
    <property type="project" value="UniProtKB-UniRule"/>
</dbReference>
<comment type="similarity">
    <text evidence="19">Belongs to the GTP cyclohydrolase II family.</text>
</comment>
<evidence type="ECO:0000256" key="13">
    <source>
        <dbReference type="ARBA" id="ARBA00023134"/>
    </source>
</evidence>
<comment type="similarity">
    <text evidence="6">In the N-terminal section; belongs to the DHBP synthase family.</text>
</comment>
<sequence length="401" mass="44366">MSVKKRVEEAIHFLQQGKLIIVADDENREAEGDLIGLAQYATSETLNQMVTEARGLVCVPMSARTARRLGLGQMTSENTDAYGTAFTISVDHHTTTTGISTAERALTIRELANPEAKPSDFLRPGHIFPLVGQDNGAIVRAGHTETAVDLARLAGAQPVAYICEILNTDGTMARRPELKEQAVRMAIPFITVADIVRYRHLINDRILEADVQVDLPTEYGDFKVQVMTSLSDQKEQIVVSKGEFETEKIPLIRLHSECMTGDIFGSHRCECGEQLGEALQRIEADGTGAVLYLRQEGRGIGLVSKLRAYQLQEQGRDTYDANIELGFEADGRDYGIAAAMLKTLGIQRIRLLTNNLDKVTALQAYGIEVVERIALQIAPRLENKAYLKTKQTKFNHQLTID</sequence>
<feature type="binding site" evidence="19">
    <location>
        <position position="258"/>
    </location>
    <ligand>
        <name>Zn(2+)</name>
        <dbReference type="ChEBI" id="CHEBI:29105"/>
        <note>catalytic</note>
    </ligand>
</feature>
<feature type="binding site" evidence="19">
    <location>
        <position position="274"/>
    </location>
    <ligand>
        <name>GTP</name>
        <dbReference type="ChEBI" id="CHEBI:37565"/>
    </ligand>
</feature>
<evidence type="ECO:0000313" key="22">
    <source>
        <dbReference type="EMBL" id="ATF25847.1"/>
    </source>
</evidence>
<comment type="cofactor">
    <cofactor evidence="2">
        <name>Mn(2+)</name>
        <dbReference type="ChEBI" id="CHEBI:29035"/>
    </cofactor>
</comment>
<feature type="active site" description="Proton acceptor" evidence="19">
    <location>
        <position position="330"/>
    </location>
</feature>
<dbReference type="InterPro" id="IPR000926">
    <property type="entry name" value="RibA"/>
</dbReference>
<feature type="binding site" evidence="20">
    <location>
        <position position="29"/>
    </location>
    <ligand>
        <name>Mg(2+)</name>
        <dbReference type="ChEBI" id="CHEBI:18420"/>
        <label>1</label>
    </ligand>
</feature>
<evidence type="ECO:0000256" key="6">
    <source>
        <dbReference type="ARBA" id="ARBA00005520"/>
    </source>
</evidence>
<comment type="function">
    <text evidence="3 20">Catalyzes the conversion of D-ribulose 5-phosphate to formate and 3,4-dihydroxy-2-butanone 4-phosphate.</text>
</comment>
<feature type="binding site" evidence="19">
    <location>
        <position position="318"/>
    </location>
    <ligand>
        <name>GTP</name>
        <dbReference type="ChEBI" id="CHEBI:37565"/>
    </ligand>
</feature>
<dbReference type="InterPro" id="IPR036144">
    <property type="entry name" value="RibA-like_sf"/>
</dbReference>
<dbReference type="GO" id="GO:0008270">
    <property type="term" value="F:zinc ion binding"/>
    <property type="evidence" value="ECO:0007669"/>
    <property type="project" value="UniProtKB-UniRule"/>
</dbReference>
<gene>
    <name evidence="23" type="primary">ribAB</name>
    <name evidence="19" type="synonym">ribA</name>
    <name evidence="20" type="synonym">ribB</name>
    <name evidence="23" type="ORF">BTBSAS_50082</name>
    <name evidence="22" type="ORF">CNY62_05240</name>
</gene>
<dbReference type="GO" id="GO:0008686">
    <property type="term" value="F:3,4-dihydroxy-2-butanone-4-phosphate synthase activity"/>
    <property type="evidence" value="ECO:0007669"/>
    <property type="project" value="UniProtKB-UniRule"/>
</dbReference>
<dbReference type="NCBIfam" id="TIGR00506">
    <property type="entry name" value="ribB"/>
    <property type="match status" value="1"/>
</dbReference>
<proteinExistence type="inferred from homology"/>
<dbReference type="SUPFAM" id="SSF142695">
    <property type="entry name" value="RibA-like"/>
    <property type="match status" value="1"/>
</dbReference>
<dbReference type="Gene3D" id="3.40.50.10990">
    <property type="entry name" value="GTP cyclohydrolase II"/>
    <property type="match status" value="1"/>
</dbReference>
<comment type="cofactor">
    <cofactor evidence="19">
        <name>Zn(2+)</name>
        <dbReference type="ChEBI" id="CHEBI:29105"/>
    </cofactor>
    <text evidence="19">Binds 1 zinc ion per subunit.</text>
</comment>
<feature type="binding site" evidence="20">
    <location>
        <begin position="140"/>
        <end position="144"/>
    </location>
    <ligand>
        <name>D-ribulose 5-phosphate</name>
        <dbReference type="ChEBI" id="CHEBI:58121"/>
    </ligand>
</feature>
<keyword evidence="8 20" id="KW-0479">Metal-binding</keyword>
<dbReference type="GO" id="GO:0030145">
    <property type="term" value="F:manganese ion binding"/>
    <property type="evidence" value="ECO:0007669"/>
    <property type="project" value="UniProtKB-UniRule"/>
</dbReference>
<feature type="site" description="Essential for catalytic activity" evidence="20">
    <location>
        <position position="164"/>
    </location>
</feature>
<dbReference type="GO" id="GO:0005525">
    <property type="term" value="F:GTP binding"/>
    <property type="evidence" value="ECO:0007669"/>
    <property type="project" value="UniProtKB-KW"/>
</dbReference>
<evidence type="ECO:0000256" key="11">
    <source>
        <dbReference type="ARBA" id="ARBA00022833"/>
    </source>
</evidence>
<feature type="binding site" evidence="19">
    <location>
        <position position="358"/>
    </location>
    <ligand>
        <name>GTP</name>
        <dbReference type="ChEBI" id="CHEBI:37565"/>
    </ligand>
</feature>
<evidence type="ECO:0000256" key="18">
    <source>
        <dbReference type="ARBA" id="ARBA00049295"/>
    </source>
</evidence>
<evidence type="ECO:0000256" key="14">
    <source>
        <dbReference type="ARBA" id="ARBA00023211"/>
    </source>
</evidence>
<dbReference type="RefSeq" id="WP_096699355.1">
    <property type="nucleotide sequence ID" value="NZ_CBCPKC010000007.1"/>
</dbReference>
<dbReference type="FunFam" id="3.90.870.10:FF:000001">
    <property type="entry name" value="Riboflavin biosynthesis protein RibBA"/>
    <property type="match status" value="1"/>
</dbReference>
<reference evidence="25" key="3">
    <citation type="submission" date="2018-04" db="EMBL/GenBank/DDBJ databases">
        <authorList>
            <person name="Illikoud N."/>
        </authorList>
    </citation>
    <scope>NUCLEOTIDE SEQUENCE [LARGE SCALE GENOMIC DNA]</scope>
</reference>
<feature type="domain" description="GTP cyclohydrolase II" evidence="21">
    <location>
        <begin position="211"/>
        <end position="373"/>
    </location>
</feature>
<evidence type="ECO:0000256" key="1">
    <source>
        <dbReference type="ARBA" id="ARBA00000141"/>
    </source>
</evidence>
<dbReference type="GO" id="GO:0005829">
    <property type="term" value="C:cytosol"/>
    <property type="evidence" value="ECO:0007669"/>
    <property type="project" value="TreeGrafter"/>
</dbReference>
<dbReference type="OrthoDB" id="9793111at2"/>
<keyword evidence="24" id="KW-1185">Reference proteome</keyword>
<feature type="binding site" evidence="20">
    <location>
        <position position="29"/>
    </location>
    <ligand>
        <name>Mg(2+)</name>
        <dbReference type="ChEBI" id="CHEBI:18420"/>
        <label>2</label>
    </ligand>
</feature>
<comment type="function">
    <text evidence="17 19">Catalyzes the conversion of GTP to 2,5-diamino-6-ribosylamino-4(3H)-pyrimidinone 5'-phosphate (DARP), formate and pyrophosphate.</text>
</comment>
<evidence type="ECO:0000259" key="21">
    <source>
        <dbReference type="Pfam" id="PF00925"/>
    </source>
</evidence>
<evidence type="ECO:0000256" key="5">
    <source>
        <dbReference type="ARBA" id="ARBA00004904"/>
    </source>
</evidence>
<dbReference type="EMBL" id="OUNC01000045">
    <property type="protein sequence ID" value="SPP29434.1"/>
    <property type="molecule type" value="Genomic_DNA"/>
</dbReference>